<protein>
    <submittedName>
        <fullName evidence="2">Uncharacterized protein</fullName>
    </submittedName>
</protein>
<organism evidence="2 3">
    <name type="scientific">Streptomyces erythrochromogenes</name>
    <dbReference type="NCBI Taxonomy" id="285574"/>
    <lineage>
        <taxon>Bacteria</taxon>
        <taxon>Bacillati</taxon>
        <taxon>Actinomycetota</taxon>
        <taxon>Actinomycetes</taxon>
        <taxon>Kitasatosporales</taxon>
        <taxon>Streptomycetaceae</taxon>
        <taxon>Streptomyces</taxon>
    </lineage>
</organism>
<evidence type="ECO:0000313" key="3">
    <source>
        <dbReference type="Proteomes" id="UP001432312"/>
    </source>
</evidence>
<feature type="compositionally biased region" description="Low complexity" evidence="1">
    <location>
        <begin position="58"/>
        <end position="67"/>
    </location>
</feature>
<gene>
    <name evidence="2" type="ORF">OHA91_00990</name>
</gene>
<feature type="region of interest" description="Disordered" evidence="1">
    <location>
        <begin position="52"/>
        <end position="74"/>
    </location>
</feature>
<reference evidence="2" key="1">
    <citation type="submission" date="2022-10" db="EMBL/GenBank/DDBJ databases">
        <title>The complete genomes of actinobacterial strains from the NBC collection.</title>
        <authorList>
            <person name="Joergensen T.S."/>
            <person name="Alvarez Arevalo M."/>
            <person name="Sterndorff E.B."/>
            <person name="Faurdal D."/>
            <person name="Vuksanovic O."/>
            <person name="Mourched A.-S."/>
            <person name="Charusanti P."/>
            <person name="Shaw S."/>
            <person name="Blin K."/>
            <person name="Weber T."/>
        </authorList>
    </citation>
    <scope>NUCLEOTIDE SEQUENCE</scope>
    <source>
        <strain evidence="2">NBC_00303</strain>
    </source>
</reference>
<dbReference type="GeneID" id="95494567"/>
<accession>A0ABZ1Q3Z3</accession>
<proteinExistence type="predicted"/>
<keyword evidence="3" id="KW-1185">Reference proteome</keyword>
<dbReference type="EMBL" id="CP108036">
    <property type="protein sequence ID" value="WUN77195.1"/>
    <property type="molecule type" value="Genomic_DNA"/>
</dbReference>
<sequence>MVAMVQGGPAGAGGGLLIGSRQWPLLAARMQQLGEQDGTDTVAQHLNRLTGGTSWQEATGSARSAASPTPPSPS</sequence>
<evidence type="ECO:0000313" key="2">
    <source>
        <dbReference type="EMBL" id="WUN77195.1"/>
    </source>
</evidence>
<dbReference type="Proteomes" id="UP001432312">
    <property type="component" value="Chromosome"/>
</dbReference>
<evidence type="ECO:0000256" key="1">
    <source>
        <dbReference type="SAM" id="MobiDB-lite"/>
    </source>
</evidence>
<dbReference type="RefSeq" id="WP_328738309.1">
    <property type="nucleotide sequence ID" value="NZ_CP108036.1"/>
</dbReference>
<name>A0ABZ1Q3Z3_9ACTN</name>